<proteinExistence type="predicted"/>
<dbReference type="KEGG" id="aall:I6G90_12140"/>
<feature type="transmembrane region" description="Helical" evidence="6">
    <location>
        <begin position="121"/>
        <end position="140"/>
    </location>
</feature>
<accession>A0A0T6UQI3</accession>
<dbReference type="RefSeq" id="WP_058052491.1">
    <property type="nucleotide sequence ID" value="NZ_CAAKNO010000002.1"/>
</dbReference>
<dbReference type="Proteomes" id="UP001302667">
    <property type="component" value="Chromosome"/>
</dbReference>
<feature type="transmembrane region" description="Helical" evidence="6">
    <location>
        <begin position="177"/>
        <end position="197"/>
    </location>
</feature>
<dbReference type="Proteomes" id="UP000595101">
    <property type="component" value="Chromosome"/>
</dbReference>
<evidence type="ECO:0000256" key="5">
    <source>
        <dbReference type="ARBA" id="ARBA00023136"/>
    </source>
</evidence>
<dbReference type="GeneID" id="60786368"/>
<dbReference type="GO" id="GO:0033228">
    <property type="term" value="P:cysteine export across plasma membrane"/>
    <property type="evidence" value="ECO:0007669"/>
    <property type="project" value="TreeGrafter"/>
</dbReference>
<evidence type="ECO:0000256" key="2">
    <source>
        <dbReference type="ARBA" id="ARBA00022475"/>
    </source>
</evidence>
<reference evidence="7 9" key="1">
    <citation type="submission" date="2020-12" db="EMBL/GenBank/DDBJ databases">
        <title>FDA dAtabase for Regulatory Grade micrObial Sequences (FDA-ARGOS): Supporting development and validation of Infectious Disease Dx tests.</title>
        <authorList>
            <person name="Sproer C."/>
            <person name="Gronow S."/>
            <person name="Severitt S."/>
            <person name="Schroder I."/>
            <person name="Tallon L."/>
            <person name="Sadzewicz L."/>
            <person name="Zhao X."/>
            <person name="Boylan J."/>
            <person name="Ott S."/>
            <person name="Bowen H."/>
            <person name="Vavikolanu K."/>
            <person name="Mehta A."/>
            <person name="Aluvathingal J."/>
            <person name="Nadendla S."/>
            <person name="Lowell S."/>
            <person name="Myers T."/>
            <person name="Yan Y."/>
            <person name="Sichtig H."/>
        </authorList>
    </citation>
    <scope>NUCLEOTIDE SEQUENCE [LARGE SCALE GENOMIC DNA]</scope>
    <source>
        <strain evidence="7 9">FDAARGOS_933</strain>
    </source>
</reference>
<dbReference type="EMBL" id="CP065745">
    <property type="protein sequence ID" value="QPR53228.1"/>
    <property type="molecule type" value="Genomic_DNA"/>
</dbReference>
<evidence type="ECO:0000256" key="3">
    <source>
        <dbReference type="ARBA" id="ARBA00022692"/>
    </source>
</evidence>
<gene>
    <name evidence="7" type="ORF">I6G90_12140</name>
    <name evidence="8" type="ORF">RY972_17540</name>
</gene>
<name>A0A0T6UQI3_9GAMM</name>
<reference evidence="8 10" key="2">
    <citation type="submission" date="2023-10" db="EMBL/GenBank/DDBJ databases">
        <title>Genome analysis of psychrotrophic aerobic bacterium Aeromonas allosaccharophila BIM B-1809 isolated from infected fish.</title>
        <authorList>
            <person name="Leanovich S.I."/>
            <person name="Sidarenka A.V."/>
            <person name="Akhremchuk A.E."/>
            <person name="Sikolenko M.A."/>
            <person name="Valentovich L.N."/>
        </authorList>
    </citation>
    <scope>NUCLEOTIDE SEQUENCE [LARGE SCALE GENOMIC DNA]</scope>
    <source>
        <strain evidence="8 10">BIM B-1809</strain>
    </source>
</reference>
<feature type="transmembrane region" description="Helical" evidence="6">
    <location>
        <begin position="6"/>
        <end position="27"/>
    </location>
</feature>
<comment type="subcellular location">
    <subcellularLocation>
        <location evidence="1">Cell membrane</location>
        <topology evidence="1">Multi-pass membrane protein</topology>
    </subcellularLocation>
</comment>
<evidence type="ECO:0000313" key="8">
    <source>
        <dbReference type="EMBL" id="WOE65813.1"/>
    </source>
</evidence>
<keyword evidence="2" id="KW-1003">Cell membrane</keyword>
<keyword evidence="10" id="KW-1185">Reference proteome</keyword>
<protein>
    <submittedName>
        <fullName evidence="7">LysE family translocator</fullName>
    </submittedName>
</protein>
<dbReference type="EMBL" id="CP136584">
    <property type="protein sequence ID" value="WOE65813.1"/>
    <property type="molecule type" value="Genomic_DNA"/>
</dbReference>
<keyword evidence="4 6" id="KW-1133">Transmembrane helix</keyword>
<evidence type="ECO:0000313" key="7">
    <source>
        <dbReference type="EMBL" id="QPR53228.1"/>
    </source>
</evidence>
<keyword evidence="5 6" id="KW-0472">Membrane</keyword>
<dbReference type="PANTHER" id="PTHR30086:SF20">
    <property type="entry name" value="ARGININE EXPORTER PROTEIN ARGO-RELATED"/>
    <property type="match status" value="1"/>
</dbReference>
<evidence type="ECO:0000313" key="9">
    <source>
        <dbReference type="Proteomes" id="UP000595101"/>
    </source>
</evidence>
<evidence type="ECO:0000256" key="6">
    <source>
        <dbReference type="SAM" id="Phobius"/>
    </source>
</evidence>
<feature type="transmembrane region" description="Helical" evidence="6">
    <location>
        <begin position="146"/>
        <end position="165"/>
    </location>
</feature>
<dbReference type="PANTHER" id="PTHR30086">
    <property type="entry name" value="ARGININE EXPORTER PROTEIN ARGO"/>
    <property type="match status" value="1"/>
</dbReference>
<feature type="transmembrane region" description="Helical" evidence="6">
    <location>
        <begin position="39"/>
        <end position="62"/>
    </location>
</feature>
<dbReference type="InterPro" id="IPR001123">
    <property type="entry name" value="LeuE-type"/>
</dbReference>
<organism evidence="7 9">
    <name type="scientific">Aeromonas allosaccharophila</name>
    <dbReference type="NCBI Taxonomy" id="656"/>
    <lineage>
        <taxon>Bacteria</taxon>
        <taxon>Pseudomonadati</taxon>
        <taxon>Pseudomonadota</taxon>
        <taxon>Gammaproteobacteria</taxon>
        <taxon>Aeromonadales</taxon>
        <taxon>Aeromonadaceae</taxon>
        <taxon>Aeromonas</taxon>
    </lineage>
</organism>
<evidence type="ECO:0000256" key="4">
    <source>
        <dbReference type="ARBA" id="ARBA00022989"/>
    </source>
</evidence>
<dbReference type="AlphaFoldDB" id="A0A0T6UQI3"/>
<sequence length="198" mass="21872">MTMEWYVTLFGFAVLTCGTPGPNNLMLTASGANFGVRRTLPHLLGVGVGQPVLQLVLALGLYPLFERWPLLRLGLQIFGSLYLLWLAWRIAVAGAPGDPARRARPLTMLEGLGFQFLNPKAWMMGISAISLFSLSGASYWPSQLAVMTVFVLVALPVCFVWVLFGHQLSNWISSDRGWRRLNGSLGLLTALCVVMLWY</sequence>
<dbReference type="GO" id="GO:0005886">
    <property type="term" value="C:plasma membrane"/>
    <property type="evidence" value="ECO:0007669"/>
    <property type="project" value="UniProtKB-SubCell"/>
</dbReference>
<keyword evidence="3 6" id="KW-0812">Transmembrane</keyword>
<evidence type="ECO:0000313" key="10">
    <source>
        <dbReference type="Proteomes" id="UP001302667"/>
    </source>
</evidence>
<dbReference type="GO" id="GO:0015171">
    <property type="term" value="F:amino acid transmembrane transporter activity"/>
    <property type="evidence" value="ECO:0007669"/>
    <property type="project" value="TreeGrafter"/>
</dbReference>
<evidence type="ECO:0000256" key="1">
    <source>
        <dbReference type="ARBA" id="ARBA00004651"/>
    </source>
</evidence>
<dbReference type="Pfam" id="PF01810">
    <property type="entry name" value="LysE"/>
    <property type="match status" value="1"/>
</dbReference>